<dbReference type="GO" id="GO:0015297">
    <property type="term" value="F:antiporter activity"/>
    <property type="evidence" value="ECO:0007669"/>
    <property type="project" value="InterPro"/>
</dbReference>
<dbReference type="PANTHER" id="PTHR42751:SF3">
    <property type="entry name" value="SODIUM_GLUTAMATE SYMPORTER"/>
    <property type="match status" value="1"/>
</dbReference>
<proteinExistence type="inferred from homology"/>
<name>A0A3B1DVN8_9ZZZZ</name>
<evidence type="ECO:0000256" key="1">
    <source>
        <dbReference type="ARBA" id="ARBA00004141"/>
    </source>
</evidence>
<protein>
    <recommendedName>
        <fullName evidence="8">Cation/H+ exchanger transmembrane domain-containing protein</fullName>
    </recommendedName>
</protein>
<gene>
    <name evidence="9" type="ORF">MNBD_PLANCTO03-875</name>
</gene>
<evidence type="ECO:0000256" key="5">
    <source>
        <dbReference type="ARBA" id="ARBA00022989"/>
    </source>
</evidence>
<evidence type="ECO:0000256" key="6">
    <source>
        <dbReference type="ARBA" id="ARBA00023136"/>
    </source>
</evidence>
<feature type="non-terminal residue" evidence="9">
    <location>
        <position position="397"/>
    </location>
</feature>
<feature type="transmembrane region" description="Helical" evidence="7">
    <location>
        <begin position="71"/>
        <end position="89"/>
    </location>
</feature>
<evidence type="ECO:0000256" key="3">
    <source>
        <dbReference type="ARBA" id="ARBA00022448"/>
    </source>
</evidence>
<dbReference type="GO" id="GO:1902600">
    <property type="term" value="P:proton transmembrane transport"/>
    <property type="evidence" value="ECO:0007669"/>
    <property type="project" value="InterPro"/>
</dbReference>
<organism evidence="9">
    <name type="scientific">hydrothermal vent metagenome</name>
    <dbReference type="NCBI Taxonomy" id="652676"/>
    <lineage>
        <taxon>unclassified sequences</taxon>
        <taxon>metagenomes</taxon>
        <taxon>ecological metagenomes</taxon>
    </lineage>
</organism>
<dbReference type="Pfam" id="PF00999">
    <property type="entry name" value="Na_H_Exchanger"/>
    <property type="match status" value="1"/>
</dbReference>
<feature type="transmembrane region" description="Helical" evidence="7">
    <location>
        <begin position="155"/>
        <end position="175"/>
    </location>
</feature>
<evidence type="ECO:0000256" key="2">
    <source>
        <dbReference type="ARBA" id="ARBA00005551"/>
    </source>
</evidence>
<dbReference type="InterPro" id="IPR006153">
    <property type="entry name" value="Cation/H_exchanger_TM"/>
</dbReference>
<evidence type="ECO:0000313" key="9">
    <source>
        <dbReference type="EMBL" id="VAX40993.1"/>
    </source>
</evidence>
<comment type="similarity">
    <text evidence="2">Belongs to the monovalent cation:proton antiporter 2 (CPA2) transporter (TC 2.A.37) family.</text>
</comment>
<dbReference type="GO" id="GO:0016020">
    <property type="term" value="C:membrane"/>
    <property type="evidence" value="ECO:0007669"/>
    <property type="project" value="UniProtKB-SubCell"/>
</dbReference>
<feature type="transmembrane region" description="Helical" evidence="7">
    <location>
        <begin position="187"/>
        <end position="214"/>
    </location>
</feature>
<accession>A0A3B1DVN8</accession>
<evidence type="ECO:0000256" key="4">
    <source>
        <dbReference type="ARBA" id="ARBA00022692"/>
    </source>
</evidence>
<dbReference type="AlphaFoldDB" id="A0A3B1DVN8"/>
<keyword evidence="6 7" id="KW-0472">Membrane</keyword>
<sequence>MRGATTLPRETKHLGLLRVGFSPRRYDAGMFHLPLTLAAVGANSMLINLVLILVTAAVVSLIFRRLRLASIPAYLVAGALIGPGLLGFITSDQDIASISHLAIVLLMFGIGLHMDLGEIRGELGSIMGIGVLMCALVTILVTPLVMLLGEPLPSAVLVAAAVSMSSTAAVMQLLQQRRELRDLHGRMAFGALIVQDLYAVVALAAIPVLVAWQGMGQDVEQVAQQAADSGAGGLMTQAAIAVMGIGAIVFVGRLVLPRVLELAGRDGGTELVLLVGAGAALGSAAATAAMGLSPELGAFLAGFLLASTPARHQLMGQLAPVRDLFLPVFFVSVGLGLDLSVAVESWWIILLAVPTVLVLKAVVTTISAWVFGMAGPVSVMAGTILAQTGEFTLVVVG</sequence>
<reference evidence="9" key="1">
    <citation type="submission" date="2018-06" db="EMBL/GenBank/DDBJ databases">
        <authorList>
            <person name="Zhirakovskaya E."/>
        </authorList>
    </citation>
    <scope>NUCLEOTIDE SEQUENCE</scope>
</reference>
<feature type="transmembrane region" description="Helical" evidence="7">
    <location>
        <begin position="347"/>
        <end position="371"/>
    </location>
</feature>
<feature type="transmembrane region" description="Helical" evidence="7">
    <location>
        <begin position="268"/>
        <end position="290"/>
    </location>
</feature>
<feature type="transmembrane region" description="Helical" evidence="7">
    <location>
        <begin position="234"/>
        <end position="256"/>
    </location>
</feature>
<dbReference type="PANTHER" id="PTHR42751">
    <property type="entry name" value="SODIUM/HYDROGEN EXCHANGER FAMILY/TRKA DOMAIN PROTEIN"/>
    <property type="match status" value="1"/>
</dbReference>
<dbReference type="EMBL" id="UOGK01000479">
    <property type="protein sequence ID" value="VAX40993.1"/>
    <property type="molecule type" value="Genomic_DNA"/>
</dbReference>
<dbReference type="Gene3D" id="1.20.1530.20">
    <property type="match status" value="1"/>
</dbReference>
<keyword evidence="4 7" id="KW-0812">Transmembrane</keyword>
<feature type="transmembrane region" description="Helical" evidence="7">
    <location>
        <begin position="126"/>
        <end position="149"/>
    </location>
</feature>
<evidence type="ECO:0000259" key="8">
    <source>
        <dbReference type="Pfam" id="PF00999"/>
    </source>
</evidence>
<feature type="transmembrane region" description="Helical" evidence="7">
    <location>
        <begin position="324"/>
        <end position="341"/>
    </location>
</feature>
<comment type="subcellular location">
    <subcellularLocation>
        <location evidence="1">Membrane</location>
        <topology evidence="1">Multi-pass membrane protein</topology>
    </subcellularLocation>
</comment>
<feature type="transmembrane region" description="Helical" evidence="7">
    <location>
        <begin position="35"/>
        <end position="59"/>
    </location>
</feature>
<evidence type="ECO:0000256" key="7">
    <source>
        <dbReference type="SAM" id="Phobius"/>
    </source>
</evidence>
<keyword evidence="3" id="KW-0813">Transport</keyword>
<feature type="transmembrane region" description="Helical" evidence="7">
    <location>
        <begin position="95"/>
        <end position="114"/>
    </location>
</feature>
<keyword evidence="5 7" id="KW-1133">Transmembrane helix</keyword>
<feature type="domain" description="Cation/H+ exchanger transmembrane" evidence="8">
    <location>
        <begin position="54"/>
        <end position="396"/>
    </location>
</feature>
<dbReference type="InterPro" id="IPR038770">
    <property type="entry name" value="Na+/solute_symporter_sf"/>
</dbReference>